<evidence type="ECO:0000313" key="2">
    <source>
        <dbReference type="Proteomes" id="UP000028999"/>
    </source>
</evidence>
<dbReference type="Gramene" id="CDY68420">
    <property type="protein sequence ID" value="CDY68420"/>
    <property type="gene ID" value="GSBRNA2T00074180001"/>
</dbReference>
<keyword evidence="2" id="KW-1185">Reference proteome</keyword>
<dbReference type="EMBL" id="LK037305">
    <property type="protein sequence ID" value="CDY68420.1"/>
    <property type="molecule type" value="Genomic_DNA"/>
</dbReference>
<dbReference type="Proteomes" id="UP000028999">
    <property type="component" value="Unassembled WGS sequence"/>
</dbReference>
<dbReference type="PaxDb" id="3708-A0A078JPQ0"/>
<organism evidence="1 2">
    <name type="scientific">Brassica napus</name>
    <name type="common">Rape</name>
    <dbReference type="NCBI Taxonomy" id="3708"/>
    <lineage>
        <taxon>Eukaryota</taxon>
        <taxon>Viridiplantae</taxon>
        <taxon>Streptophyta</taxon>
        <taxon>Embryophyta</taxon>
        <taxon>Tracheophyta</taxon>
        <taxon>Spermatophyta</taxon>
        <taxon>Magnoliopsida</taxon>
        <taxon>eudicotyledons</taxon>
        <taxon>Gunneridae</taxon>
        <taxon>Pentapetalae</taxon>
        <taxon>rosids</taxon>
        <taxon>malvids</taxon>
        <taxon>Brassicales</taxon>
        <taxon>Brassicaceae</taxon>
        <taxon>Brassiceae</taxon>
        <taxon>Brassica</taxon>
    </lineage>
</organism>
<gene>
    <name evidence="1" type="primary">BnaCnng58940D</name>
    <name evidence="1" type="ORF">GSBRNA2T00074180001</name>
</gene>
<evidence type="ECO:0000313" key="1">
    <source>
        <dbReference type="EMBL" id="CDY68420.1"/>
    </source>
</evidence>
<protein>
    <submittedName>
        <fullName evidence="1">BnaCnng58940D protein</fullName>
    </submittedName>
</protein>
<name>A0A078JPQ0_BRANA</name>
<dbReference type="AlphaFoldDB" id="A0A078JPQ0"/>
<reference evidence="1 2" key="1">
    <citation type="journal article" date="2014" name="Science">
        <title>Plant genetics. Early allopolyploid evolution in the post-Neolithic Brassica napus oilseed genome.</title>
        <authorList>
            <person name="Chalhoub B."/>
            <person name="Denoeud F."/>
            <person name="Liu S."/>
            <person name="Parkin I.A."/>
            <person name="Tang H."/>
            <person name="Wang X."/>
            <person name="Chiquet J."/>
            <person name="Belcram H."/>
            <person name="Tong C."/>
            <person name="Samans B."/>
            <person name="Correa M."/>
            <person name="Da Silva C."/>
            <person name="Just J."/>
            <person name="Falentin C."/>
            <person name="Koh C.S."/>
            <person name="Le Clainche I."/>
            <person name="Bernard M."/>
            <person name="Bento P."/>
            <person name="Noel B."/>
            <person name="Labadie K."/>
            <person name="Alberti A."/>
            <person name="Charles M."/>
            <person name="Arnaud D."/>
            <person name="Guo H."/>
            <person name="Daviaud C."/>
            <person name="Alamery S."/>
            <person name="Jabbari K."/>
            <person name="Zhao M."/>
            <person name="Edger P.P."/>
            <person name="Chelaifa H."/>
            <person name="Tack D."/>
            <person name="Lassalle G."/>
            <person name="Mestiri I."/>
            <person name="Schnel N."/>
            <person name="Le Paslier M.C."/>
            <person name="Fan G."/>
            <person name="Renault V."/>
            <person name="Bayer P.E."/>
            <person name="Golicz A.A."/>
            <person name="Manoli S."/>
            <person name="Lee T.H."/>
            <person name="Thi V.H."/>
            <person name="Chalabi S."/>
            <person name="Hu Q."/>
            <person name="Fan C."/>
            <person name="Tollenaere R."/>
            <person name="Lu Y."/>
            <person name="Battail C."/>
            <person name="Shen J."/>
            <person name="Sidebottom C.H."/>
            <person name="Wang X."/>
            <person name="Canaguier A."/>
            <person name="Chauveau A."/>
            <person name="Berard A."/>
            <person name="Deniot G."/>
            <person name="Guan M."/>
            <person name="Liu Z."/>
            <person name="Sun F."/>
            <person name="Lim Y.P."/>
            <person name="Lyons E."/>
            <person name="Town C.D."/>
            <person name="Bancroft I."/>
            <person name="Wang X."/>
            <person name="Meng J."/>
            <person name="Ma J."/>
            <person name="Pires J.C."/>
            <person name="King G.J."/>
            <person name="Brunel D."/>
            <person name="Delourme R."/>
            <person name="Renard M."/>
            <person name="Aury J.M."/>
            <person name="Adams K.L."/>
            <person name="Batley J."/>
            <person name="Snowdon R.J."/>
            <person name="Tost J."/>
            <person name="Edwards D."/>
            <person name="Zhou Y."/>
            <person name="Hua W."/>
            <person name="Sharpe A.G."/>
            <person name="Paterson A.H."/>
            <person name="Guan C."/>
            <person name="Wincker P."/>
        </authorList>
    </citation>
    <scope>NUCLEOTIDE SEQUENCE [LARGE SCALE GENOMIC DNA]</scope>
    <source>
        <strain evidence="2">cv. Darmor-bzh</strain>
    </source>
</reference>
<proteinExistence type="predicted"/>
<sequence>MVASRIVEFLEDLVEEIDVLKVTEGGGNCDCPVSGV</sequence>
<accession>A0A078JPQ0</accession>